<dbReference type="PRINTS" id="PR01070">
    <property type="entry name" value="ACCCTRFRASEB"/>
</dbReference>
<evidence type="ECO:0000313" key="5">
    <source>
        <dbReference type="Proteomes" id="UP000294359"/>
    </source>
</evidence>
<dbReference type="EMBL" id="BMWW01000012">
    <property type="protein sequence ID" value="GGZ08773.1"/>
    <property type="molecule type" value="Genomic_DNA"/>
</dbReference>
<evidence type="ECO:0000313" key="3">
    <source>
        <dbReference type="EMBL" id="GGZ08773.1"/>
    </source>
</evidence>
<dbReference type="RefSeq" id="WP_134385796.1">
    <property type="nucleotide sequence ID" value="NZ_BMWW01000012.1"/>
</dbReference>
<sequence>MSSYLELTARQRIPAIFDPGSFEEFLPPSERIASPHLAQLDAPVSFDDGVVVGRGLLGGHVVFGAAQEGGFMGGAVGEVHGAKLVGMLRRAIDEKAHAVLLLLESGGVRLHEANAGLIAVSEVMRAMLDARAAGIPVVAVVGGSNGCFGGMGISARCANVVIMSEEGRLAMSGPEVIETASGVEEFDSRDRALVWRTTGGKHRYLMGDCQMLVADDTAAFRAAALEAIGGIGNAGLTLEDLLAEQAMLTRRLADTEGLVEPMDVWRKLGVPDPASVPMLDADAFLQLAAPYRAGGQR</sequence>
<reference evidence="3" key="3">
    <citation type="submission" date="2022-12" db="EMBL/GenBank/DDBJ databases">
        <authorList>
            <person name="Sun Q."/>
            <person name="Kim S."/>
        </authorList>
    </citation>
    <scope>NUCLEOTIDE SEQUENCE</scope>
    <source>
        <strain evidence="3">KCTC 12344</strain>
    </source>
</reference>
<dbReference type="Pfam" id="PF01039">
    <property type="entry name" value="Carboxyl_trans"/>
    <property type="match status" value="1"/>
</dbReference>
<dbReference type="GO" id="GO:0016831">
    <property type="term" value="F:carboxy-lyase activity"/>
    <property type="evidence" value="ECO:0007669"/>
    <property type="project" value="InterPro"/>
</dbReference>
<dbReference type="Proteomes" id="UP000619512">
    <property type="component" value="Unassembled WGS sequence"/>
</dbReference>
<reference evidence="3" key="1">
    <citation type="journal article" date="2014" name="Int. J. Syst. Evol. Microbiol.">
        <title>Complete genome sequence of Corynebacterium casei LMG S-19264T (=DSM 44701T), isolated from a smear-ripened cheese.</title>
        <authorList>
            <consortium name="US DOE Joint Genome Institute (JGI-PGF)"/>
            <person name="Walter F."/>
            <person name="Albersmeier A."/>
            <person name="Kalinowski J."/>
            <person name="Ruckert C."/>
        </authorList>
    </citation>
    <scope>NUCLEOTIDE SEQUENCE</scope>
    <source>
        <strain evidence="3">KCTC 12344</strain>
    </source>
</reference>
<dbReference type="GO" id="GO:0006633">
    <property type="term" value="P:fatty acid biosynthetic process"/>
    <property type="evidence" value="ECO:0007669"/>
    <property type="project" value="InterPro"/>
</dbReference>
<reference evidence="4 5" key="2">
    <citation type="submission" date="2019-03" db="EMBL/GenBank/DDBJ databases">
        <title>Draft Genome Sequences of Six Type Strains of the Genus Massilia.</title>
        <authorList>
            <person name="Miess H."/>
            <person name="Frediansyhah A."/>
            <person name="Gross H."/>
        </authorList>
    </citation>
    <scope>NUCLEOTIDE SEQUENCE [LARGE SCALE GENOMIC DNA]</scope>
    <source>
        <strain evidence="4 5">DSM 17505</strain>
    </source>
</reference>
<gene>
    <name evidence="3" type="primary">mdcB</name>
    <name evidence="4" type="ORF">E1742_15290</name>
    <name evidence="3" type="ORF">GCM10007388_47820</name>
</gene>
<dbReference type="PROSITE" id="PS50980">
    <property type="entry name" value="COA_CT_NTER"/>
    <property type="match status" value="1"/>
</dbReference>
<dbReference type="InterPro" id="IPR011762">
    <property type="entry name" value="COA_CT_N"/>
</dbReference>
<dbReference type="AlphaFoldDB" id="A0A4P7BFD5"/>
<evidence type="ECO:0000313" key="4">
    <source>
        <dbReference type="EMBL" id="QBQ37374.1"/>
    </source>
</evidence>
<dbReference type="GO" id="GO:0005975">
    <property type="term" value="P:carbohydrate metabolic process"/>
    <property type="evidence" value="ECO:0007669"/>
    <property type="project" value="InterPro"/>
</dbReference>
<dbReference type="Gene3D" id="3.90.226.10">
    <property type="entry name" value="2-enoyl-CoA Hydratase, Chain A, domain 1"/>
    <property type="match status" value="1"/>
</dbReference>
<dbReference type="InterPro" id="IPR029045">
    <property type="entry name" value="ClpP/crotonase-like_dom_sf"/>
</dbReference>
<dbReference type="GO" id="GO:2001295">
    <property type="term" value="P:malonyl-CoA biosynthetic process"/>
    <property type="evidence" value="ECO:0007669"/>
    <property type="project" value="TreeGrafter"/>
</dbReference>
<dbReference type="NCBIfam" id="TIGR03133">
    <property type="entry name" value="malonate_beta"/>
    <property type="match status" value="1"/>
</dbReference>
<organism evidence="3 6">
    <name type="scientific">Pseudoduganella plicata</name>
    <dbReference type="NCBI Taxonomy" id="321984"/>
    <lineage>
        <taxon>Bacteria</taxon>
        <taxon>Pseudomonadati</taxon>
        <taxon>Pseudomonadota</taxon>
        <taxon>Betaproteobacteria</taxon>
        <taxon>Burkholderiales</taxon>
        <taxon>Oxalobacteraceae</taxon>
        <taxon>Telluria group</taxon>
        <taxon>Pseudoduganella</taxon>
    </lineage>
</organism>
<dbReference type="GO" id="GO:0016740">
    <property type="term" value="F:transferase activity"/>
    <property type="evidence" value="ECO:0007669"/>
    <property type="project" value="UniProtKB-KW"/>
</dbReference>
<dbReference type="InterPro" id="IPR000438">
    <property type="entry name" value="Acetyl_CoA_COase_Trfase_b_su"/>
</dbReference>
<evidence type="ECO:0000259" key="2">
    <source>
        <dbReference type="PROSITE" id="PS50980"/>
    </source>
</evidence>
<dbReference type="PANTHER" id="PTHR42995:SF1">
    <property type="entry name" value="MALONATE DECARBOXYLASE BETA SUBUNIT"/>
    <property type="match status" value="1"/>
</dbReference>
<dbReference type="PANTHER" id="PTHR42995">
    <property type="entry name" value="ACETYL-COENZYME A CARBOXYLASE CARBOXYL TRANSFERASE SUBUNIT BETA, CHLOROPLASTIC"/>
    <property type="match status" value="1"/>
</dbReference>
<name>A0A4P7BFD5_9BURK</name>
<evidence type="ECO:0000256" key="1">
    <source>
        <dbReference type="ARBA" id="ARBA00022679"/>
    </source>
</evidence>
<dbReference type="SUPFAM" id="SSF52096">
    <property type="entry name" value="ClpP/crotonase"/>
    <property type="match status" value="1"/>
</dbReference>
<dbReference type="InterPro" id="IPR017556">
    <property type="entry name" value="Malonate_beta"/>
</dbReference>
<dbReference type="EMBL" id="CP038026">
    <property type="protein sequence ID" value="QBQ37374.1"/>
    <property type="molecule type" value="Genomic_DNA"/>
</dbReference>
<accession>A0A4P7BFD5</accession>
<evidence type="ECO:0000313" key="6">
    <source>
        <dbReference type="Proteomes" id="UP000619512"/>
    </source>
</evidence>
<keyword evidence="1" id="KW-0808">Transferase</keyword>
<dbReference type="GO" id="GO:0003989">
    <property type="term" value="F:acetyl-CoA carboxylase activity"/>
    <property type="evidence" value="ECO:0007669"/>
    <property type="project" value="InterPro"/>
</dbReference>
<dbReference type="OrthoDB" id="5502755at2"/>
<dbReference type="NCBIfam" id="NF005530">
    <property type="entry name" value="PRK07189.1"/>
    <property type="match status" value="1"/>
</dbReference>
<keyword evidence="5" id="KW-1185">Reference proteome</keyword>
<dbReference type="GO" id="GO:0009317">
    <property type="term" value="C:acetyl-CoA carboxylase complex"/>
    <property type="evidence" value="ECO:0007669"/>
    <property type="project" value="InterPro"/>
</dbReference>
<dbReference type="InterPro" id="IPR034733">
    <property type="entry name" value="AcCoA_carboxyl_beta"/>
</dbReference>
<proteinExistence type="predicted"/>
<protein>
    <submittedName>
        <fullName evidence="3">Biotin-independent malonate decarboxylase subunit beta</fullName>
    </submittedName>
</protein>
<dbReference type="Proteomes" id="UP000294359">
    <property type="component" value="Chromosome"/>
</dbReference>
<feature type="domain" description="CoA carboxyltransferase N-terminal" evidence="2">
    <location>
        <begin position="1"/>
        <end position="236"/>
    </location>
</feature>